<sequence>MLSVNHLDVRYGDKYLFKDISVQVHTGNRIGLVGVNGAGKSTLLKTMAGITATDDGVVNRSRHFTVGYLPQESSALLSQKTLYEEAESAFAPLLALQREADQLHEELKTCDPASDEFREMLERQGDIQHRLDGSDIYTVRARIEKVLLGLGFSQQDLTAPASSFSGGWLMRLMLAKMLLEAPSLLLLDEPTNHLDLQSLTWVEEFLRNHRGAMVIISHDRTFLDRTTEMTWELSLGRLTAYKGNYSYFVREKEERRTVEKAAYDNQQAKIRQTMRFVERFRAKSTKAKQVQSRVKQMEKLELIELEDDEQQIRFTFPPAPSSGRDVLQVEGLAKSFGNREVFGGVDLQLQRGDKAAVVGVNGAGKSTFLKILAGLIAPDRGEVRLGANVRRSYFGQHQAQELSPQLSALETMALVGEDLTVTRMRSLLGAFLFRGDEVEKKVAVLSGGEKSRLALARMIATPANLMLLDEPTNHLDMSSQEVLQEAMAQYDGTIVVVSHNRYFVDSFVNRVIEVKDGRITLYEGNVSEYLVKQAELGEEREASIAAAARGEMATVDGDPSSNRRERKKQEALLRQERSRRAGPWLQKVKEAEAQVEKLEAEKDELEAQMADPDLYRDEKAWVATSRAYEECKRRLERWYERWETAQGKVEEIDRDLCE</sequence>
<evidence type="ECO:0000256" key="1">
    <source>
        <dbReference type="ARBA" id="ARBA00022737"/>
    </source>
</evidence>
<evidence type="ECO:0000313" key="8">
    <source>
        <dbReference type="EMBL" id="MBB5348539.1"/>
    </source>
</evidence>
<dbReference type="EMBL" id="JACHEO010000012">
    <property type="protein sequence ID" value="MBB5348539.1"/>
    <property type="molecule type" value="Genomic_DNA"/>
</dbReference>
<evidence type="ECO:0000313" key="9">
    <source>
        <dbReference type="Proteomes" id="UP000539642"/>
    </source>
</evidence>
<dbReference type="FunFam" id="3.40.50.300:FF:000011">
    <property type="entry name" value="Putative ABC transporter ATP-binding component"/>
    <property type="match status" value="1"/>
</dbReference>
<evidence type="ECO:0000256" key="5">
    <source>
        <dbReference type="ARBA" id="ARBA00074044"/>
    </source>
</evidence>
<dbReference type="PROSITE" id="PS00211">
    <property type="entry name" value="ABC_TRANSPORTER_1"/>
    <property type="match status" value="2"/>
</dbReference>
<feature type="domain" description="ABC transporter" evidence="7">
    <location>
        <begin position="2"/>
        <end position="260"/>
    </location>
</feature>
<dbReference type="InterPro" id="IPR003439">
    <property type="entry name" value="ABC_transporter-like_ATP-bd"/>
</dbReference>
<dbReference type="RefSeq" id="WP_183351367.1">
    <property type="nucleotide sequence ID" value="NZ_JACHEO010000012.1"/>
</dbReference>
<evidence type="ECO:0000259" key="7">
    <source>
        <dbReference type="PROSITE" id="PS50893"/>
    </source>
</evidence>
<dbReference type="Pfam" id="PF00005">
    <property type="entry name" value="ABC_tran"/>
    <property type="match status" value="2"/>
</dbReference>
<evidence type="ECO:0000256" key="3">
    <source>
        <dbReference type="ARBA" id="ARBA00022840"/>
    </source>
</evidence>
<name>A0A840V481_9BACT</name>
<dbReference type="Pfam" id="PF16326">
    <property type="entry name" value="ABC_tran_CTD"/>
    <property type="match status" value="1"/>
</dbReference>
<dbReference type="AlphaFoldDB" id="A0A840V481"/>
<proteinExistence type="inferred from homology"/>
<accession>A0A840V481</accession>
<dbReference type="InterPro" id="IPR032781">
    <property type="entry name" value="ABC_tran_Xtn"/>
</dbReference>
<dbReference type="NCBIfam" id="NF000355">
    <property type="entry name" value="ribo_prot_ABC_F"/>
    <property type="match status" value="1"/>
</dbReference>
<evidence type="ECO:0000256" key="6">
    <source>
        <dbReference type="SAM" id="MobiDB-lite"/>
    </source>
</evidence>
<organism evidence="8 9">
    <name type="scientific">Desulfoprunum benzoelyticum</name>
    <dbReference type="NCBI Taxonomy" id="1506996"/>
    <lineage>
        <taxon>Bacteria</taxon>
        <taxon>Pseudomonadati</taxon>
        <taxon>Thermodesulfobacteriota</taxon>
        <taxon>Desulfobulbia</taxon>
        <taxon>Desulfobulbales</taxon>
        <taxon>Desulfobulbaceae</taxon>
        <taxon>Desulfoprunum</taxon>
    </lineage>
</organism>
<dbReference type="Gene3D" id="3.40.50.300">
    <property type="entry name" value="P-loop containing nucleotide triphosphate hydrolases"/>
    <property type="match status" value="2"/>
</dbReference>
<feature type="domain" description="ABC transporter" evidence="7">
    <location>
        <begin position="327"/>
        <end position="541"/>
    </location>
</feature>
<comment type="caution">
    <text evidence="8">The sequence shown here is derived from an EMBL/GenBank/DDBJ whole genome shotgun (WGS) entry which is preliminary data.</text>
</comment>
<keyword evidence="3 8" id="KW-0067">ATP-binding</keyword>
<evidence type="ECO:0000256" key="4">
    <source>
        <dbReference type="ARBA" id="ARBA00061551"/>
    </source>
</evidence>
<keyword evidence="2" id="KW-0547">Nucleotide-binding</keyword>
<dbReference type="GO" id="GO:0003677">
    <property type="term" value="F:DNA binding"/>
    <property type="evidence" value="ECO:0007669"/>
    <property type="project" value="InterPro"/>
</dbReference>
<keyword evidence="9" id="KW-1185">Reference proteome</keyword>
<dbReference type="PANTHER" id="PTHR42855">
    <property type="entry name" value="ABC TRANSPORTER ATP-BINDING SUBUNIT"/>
    <property type="match status" value="1"/>
</dbReference>
<dbReference type="InterPro" id="IPR003593">
    <property type="entry name" value="AAA+_ATPase"/>
</dbReference>
<comment type="similarity">
    <text evidence="4">Belongs to the ABC transporter superfamily. ABCF family. YbiT subfamily.</text>
</comment>
<dbReference type="PANTHER" id="PTHR42855:SF2">
    <property type="entry name" value="DRUG RESISTANCE ABC TRANSPORTER,ATP-BINDING PROTEIN"/>
    <property type="match status" value="1"/>
</dbReference>
<reference evidence="8 9" key="1">
    <citation type="submission" date="2020-08" db="EMBL/GenBank/DDBJ databases">
        <title>Genomic Encyclopedia of Type Strains, Phase IV (KMG-IV): sequencing the most valuable type-strain genomes for metagenomic binning, comparative biology and taxonomic classification.</title>
        <authorList>
            <person name="Goeker M."/>
        </authorList>
    </citation>
    <scope>NUCLEOTIDE SEQUENCE [LARGE SCALE GENOMIC DNA]</scope>
    <source>
        <strain evidence="8 9">DSM 28570</strain>
    </source>
</reference>
<dbReference type="InterPro" id="IPR017871">
    <property type="entry name" value="ABC_transporter-like_CS"/>
</dbReference>
<evidence type="ECO:0000256" key="2">
    <source>
        <dbReference type="ARBA" id="ARBA00022741"/>
    </source>
</evidence>
<dbReference type="Gene3D" id="1.10.287.380">
    <property type="entry name" value="Valyl-tRNA synthetase, C-terminal domain"/>
    <property type="match status" value="1"/>
</dbReference>
<dbReference type="GO" id="GO:0005524">
    <property type="term" value="F:ATP binding"/>
    <property type="evidence" value="ECO:0007669"/>
    <property type="project" value="UniProtKB-KW"/>
</dbReference>
<dbReference type="InterPro" id="IPR027417">
    <property type="entry name" value="P-loop_NTPase"/>
</dbReference>
<dbReference type="InterPro" id="IPR037118">
    <property type="entry name" value="Val-tRNA_synth_C_sf"/>
</dbReference>
<dbReference type="FunFam" id="3.40.50.300:FF:000070">
    <property type="entry name" value="Putative ABC transporter ATP-binding component"/>
    <property type="match status" value="1"/>
</dbReference>
<feature type="region of interest" description="Disordered" evidence="6">
    <location>
        <begin position="547"/>
        <end position="576"/>
    </location>
</feature>
<dbReference type="GO" id="GO:0016887">
    <property type="term" value="F:ATP hydrolysis activity"/>
    <property type="evidence" value="ECO:0007669"/>
    <property type="project" value="InterPro"/>
</dbReference>
<dbReference type="Proteomes" id="UP000539642">
    <property type="component" value="Unassembled WGS sequence"/>
</dbReference>
<dbReference type="SMART" id="SM00382">
    <property type="entry name" value="AAA"/>
    <property type="match status" value="2"/>
</dbReference>
<protein>
    <recommendedName>
        <fullName evidence="5">Probable ATP-binding protein YbiT</fullName>
    </recommendedName>
</protein>
<dbReference type="InterPro" id="IPR032524">
    <property type="entry name" value="ABC_tran_C"/>
</dbReference>
<dbReference type="SUPFAM" id="SSF52540">
    <property type="entry name" value="P-loop containing nucleoside triphosphate hydrolases"/>
    <property type="match status" value="2"/>
</dbReference>
<keyword evidence="1" id="KW-0677">Repeat</keyword>
<dbReference type="Pfam" id="PF12848">
    <property type="entry name" value="ABC_tran_Xtn"/>
    <property type="match status" value="1"/>
</dbReference>
<dbReference type="PROSITE" id="PS50893">
    <property type="entry name" value="ABC_TRANSPORTER_2"/>
    <property type="match status" value="2"/>
</dbReference>
<feature type="compositionally biased region" description="Basic and acidic residues" evidence="6">
    <location>
        <begin position="561"/>
        <end position="576"/>
    </location>
</feature>
<dbReference type="CDD" id="cd03221">
    <property type="entry name" value="ABCF_EF-3"/>
    <property type="match status" value="2"/>
</dbReference>
<gene>
    <name evidence="8" type="ORF">HNQ81_002275</name>
</gene>
<dbReference type="InterPro" id="IPR051309">
    <property type="entry name" value="ABCF_ATPase"/>
</dbReference>